<dbReference type="EMBL" id="MN739438">
    <property type="protein sequence ID" value="QHT04778.1"/>
    <property type="molecule type" value="Genomic_DNA"/>
</dbReference>
<proteinExistence type="predicted"/>
<dbReference type="GO" id="GO:0009307">
    <property type="term" value="P:DNA restriction-modification system"/>
    <property type="evidence" value="ECO:0007669"/>
    <property type="project" value="InterPro"/>
</dbReference>
<dbReference type="InterPro" id="IPR007560">
    <property type="entry name" value="Restrct_endonuc_IV_Mrr"/>
</dbReference>
<evidence type="ECO:0000313" key="2">
    <source>
        <dbReference type="EMBL" id="QHT04778.1"/>
    </source>
</evidence>
<dbReference type="GO" id="GO:0003677">
    <property type="term" value="F:DNA binding"/>
    <property type="evidence" value="ECO:0007669"/>
    <property type="project" value="InterPro"/>
</dbReference>
<protein>
    <recommendedName>
        <fullName evidence="1">Restriction endonuclease type IV Mrr domain-containing protein</fullName>
    </recommendedName>
</protein>
<accession>A0A6C0CJJ4</accession>
<sequence>MKIIIDFDKLDHPPFGSILSKLEQKSKSERIEYLLKYFQIGVKVMDCISVSANNNQISKIDDGINSITHTLNQQTSSYDRLQHSLDLLNGKVNKSIEKGTLTENIINNHLQTLFPMDDIKDMSGFKEKCDIWMECHDSSHRILYEIKNYTNPVPQPQIETFYKSLEKNNASAGIFIATRGIYGKTSLDFRYHNDIPVVFVPNNDLYSGAGVMWATVFIKRILELKSKSNDSDIGEIDLKVLWDNTKHILEHLQESLKTIDELAKNAREVRKISDGMNTLLKNLRSSISEKLDELKSHILKDL</sequence>
<feature type="domain" description="Restriction endonuclease type IV Mrr" evidence="1">
    <location>
        <begin position="130"/>
        <end position="189"/>
    </location>
</feature>
<evidence type="ECO:0000259" key="1">
    <source>
        <dbReference type="Pfam" id="PF04471"/>
    </source>
</evidence>
<name>A0A6C0CJJ4_9ZZZZ</name>
<organism evidence="2">
    <name type="scientific">viral metagenome</name>
    <dbReference type="NCBI Taxonomy" id="1070528"/>
    <lineage>
        <taxon>unclassified sequences</taxon>
        <taxon>metagenomes</taxon>
        <taxon>organismal metagenomes</taxon>
    </lineage>
</organism>
<dbReference type="AlphaFoldDB" id="A0A6C0CJJ4"/>
<dbReference type="GO" id="GO:0004519">
    <property type="term" value="F:endonuclease activity"/>
    <property type="evidence" value="ECO:0007669"/>
    <property type="project" value="InterPro"/>
</dbReference>
<dbReference type="Pfam" id="PF04471">
    <property type="entry name" value="Mrr_cat"/>
    <property type="match status" value="1"/>
</dbReference>
<reference evidence="2" key="1">
    <citation type="journal article" date="2020" name="Nature">
        <title>Giant virus diversity and host interactions through global metagenomics.</title>
        <authorList>
            <person name="Schulz F."/>
            <person name="Roux S."/>
            <person name="Paez-Espino D."/>
            <person name="Jungbluth S."/>
            <person name="Walsh D.A."/>
            <person name="Denef V.J."/>
            <person name="McMahon K.D."/>
            <person name="Konstantinidis K.T."/>
            <person name="Eloe-Fadrosh E.A."/>
            <person name="Kyrpides N.C."/>
            <person name="Woyke T."/>
        </authorList>
    </citation>
    <scope>NUCLEOTIDE SEQUENCE</scope>
    <source>
        <strain evidence="2">GVMAG-M-3300021343-4</strain>
    </source>
</reference>